<evidence type="ECO:0000313" key="2">
    <source>
        <dbReference type="EMBL" id="KAG8430448.1"/>
    </source>
</evidence>
<accession>A0A8T2II56</accession>
<feature type="region of interest" description="Disordered" evidence="1">
    <location>
        <begin position="31"/>
        <end position="50"/>
    </location>
</feature>
<dbReference type="EMBL" id="JAACNH010000957">
    <property type="protein sequence ID" value="KAG8430448.1"/>
    <property type="molecule type" value="Genomic_DNA"/>
</dbReference>
<comment type="caution">
    <text evidence="2">The sequence shown here is derived from an EMBL/GenBank/DDBJ whole genome shotgun (WGS) entry which is preliminary data.</text>
</comment>
<evidence type="ECO:0000256" key="1">
    <source>
        <dbReference type="SAM" id="MobiDB-lite"/>
    </source>
</evidence>
<gene>
    <name evidence="2" type="ORF">GDO86_020588</name>
</gene>
<evidence type="ECO:0000313" key="3">
    <source>
        <dbReference type="Proteomes" id="UP000812440"/>
    </source>
</evidence>
<proteinExistence type="predicted"/>
<name>A0A8T2II56_9PIPI</name>
<reference evidence="2" key="1">
    <citation type="thesis" date="2020" institute="ProQuest LLC" country="789 East Eisenhower Parkway, Ann Arbor, MI, USA">
        <title>Comparative Genomics and Chromosome Evolution.</title>
        <authorList>
            <person name="Mudd A.B."/>
        </authorList>
    </citation>
    <scope>NUCLEOTIDE SEQUENCE</scope>
    <source>
        <strain evidence="2">Female2</strain>
        <tissue evidence="2">Blood</tissue>
    </source>
</reference>
<organism evidence="2 3">
    <name type="scientific">Hymenochirus boettgeri</name>
    <name type="common">Congo dwarf clawed frog</name>
    <dbReference type="NCBI Taxonomy" id="247094"/>
    <lineage>
        <taxon>Eukaryota</taxon>
        <taxon>Metazoa</taxon>
        <taxon>Chordata</taxon>
        <taxon>Craniata</taxon>
        <taxon>Vertebrata</taxon>
        <taxon>Euteleostomi</taxon>
        <taxon>Amphibia</taxon>
        <taxon>Batrachia</taxon>
        <taxon>Anura</taxon>
        <taxon>Pipoidea</taxon>
        <taxon>Pipidae</taxon>
        <taxon>Pipinae</taxon>
        <taxon>Hymenochirus</taxon>
    </lineage>
</organism>
<dbReference type="AlphaFoldDB" id="A0A8T2II56"/>
<protein>
    <submittedName>
        <fullName evidence="2">Uncharacterized protein</fullName>
    </submittedName>
</protein>
<keyword evidence="3" id="KW-1185">Reference proteome</keyword>
<dbReference type="Proteomes" id="UP000812440">
    <property type="component" value="Unassembled WGS sequence"/>
</dbReference>
<sequence>MPPGPGTTHFVYAHCLQPRHKQNVWCQVPGASAHPQMEPPAQPPTSTTSTEIQTGVTITPIHHHQHNAINLHEAVHW</sequence>